<keyword evidence="3" id="KW-1185">Reference proteome</keyword>
<name>A0A8J6HCC5_TENMO</name>
<reference evidence="2" key="2">
    <citation type="submission" date="2021-08" db="EMBL/GenBank/DDBJ databases">
        <authorList>
            <person name="Eriksson T."/>
        </authorList>
    </citation>
    <scope>NUCLEOTIDE SEQUENCE</scope>
    <source>
        <strain evidence="2">Stoneville</strain>
        <tissue evidence="2">Whole head</tissue>
    </source>
</reference>
<gene>
    <name evidence="2" type="ORF">GEV33_010736</name>
</gene>
<feature type="region of interest" description="Disordered" evidence="1">
    <location>
        <begin position="1"/>
        <end position="33"/>
    </location>
</feature>
<dbReference type="Proteomes" id="UP000719412">
    <property type="component" value="Unassembled WGS sequence"/>
</dbReference>
<sequence>MTDDNETELSPSNPTNANSDSTGKSKKIRSSDSVESLTSTSELLMLAKDAVNNSEQYPIDFDQMVEFMEKVSGETDILVKQKLNQVQGVAAKLMGRCYTSTSHDAAGVIAGLPPLDLKTAEIACRKALKKKETHPYLHLEIRREDFDSPRHLRQYLELVTLDFWQHRWEHSEKGRVTYEFFPVVSETPRKEFTGGSSHVLTGHGNYMCHLHRIGKSETDECRECGVRDDPIHRLQRWALFEDEREALCRMLGTREVCVTEVPNCPLEVIASFGRDTLWGISATGKKQKQRLQLKFNK</sequence>
<protein>
    <submittedName>
        <fullName evidence="2">Uncharacterized protein</fullName>
    </submittedName>
</protein>
<evidence type="ECO:0000313" key="2">
    <source>
        <dbReference type="EMBL" id="KAH0812055.1"/>
    </source>
</evidence>
<evidence type="ECO:0000313" key="3">
    <source>
        <dbReference type="Proteomes" id="UP000719412"/>
    </source>
</evidence>
<comment type="caution">
    <text evidence="2">The sequence shown here is derived from an EMBL/GenBank/DDBJ whole genome shotgun (WGS) entry which is preliminary data.</text>
</comment>
<organism evidence="2 3">
    <name type="scientific">Tenebrio molitor</name>
    <name type="common">Yellow mealworm beetle</name>
    <dbReference type="NCBI Taxonomy" id="7067"/>
    <lineage>
        <taxon>Eukaryota</taxon>
        <taxon>Metazoa</taxon>
        <taxon>Ecdysozoa</taxon>
        <taxon>Arthropoda</taxon>
        <taxon>Hexapoda</taxon>
        <taxon>Insecta</taxon>
        <taxon>Pterygota</taxon>
        <taxon>Neoptera</taxon>
        <taxon>Endopterygota</taxon>
        <taxon>Coleoptera</taxon>
        <taxon>Polyphaga</taxon>
        <taxon>Cucujiformia</taxon>
        <taxon>Tenebrionidae</taxon>
        <taxon>Tenebrio</taxon>
    </lineage>
</organism>
<feature type="compositionally biased region" description="Polar residues" evidence="1">
    <location>
        <begin position="8"/>
        <end position="22"/>
    </location>
</feature>
<dbReference type="AlphaFoldDB" id="A0A8J6HCC5"/>
<evidence type="ECO:0000256" key="1">
    <source>
        <dbReference type="SAM" id="MobiDB-lite"/>
    </source>
</evidence>
<dbReference type="EMBL" id="JABDTM020026338">
    <property type="protein sequence ID" value="KAH0812055.1"/>
    <property type="molecule type" value="Genomic_DNA"/>
</dbReference>
<reference evidence="2" key="1">
    <citation type="journal article" date="2020" name="J Insects Food Feed">
        <title>The yellow mealworm (Tenebrio molitor) genome: a resource for the emerging insects as food and feed industry.</title>
        <authorList>
            <person name="Eriksson T."/>
            <person name="Andere A."/>
            <person name="Kelstrup H."/>
            <person name="Emery V."/>
            <person name="Picard C."/>
        </authorList>
    </citation>
    <scope>NUCLEOTIDE SEQUENCE</scope>
    <source>
        <strain evidence="2">Stoneville</strain>
        <tissue evidence="2">Whole head</tissue>
    </source>
</reference>
<proteinExistence type="predicted"/>
<accession>A0A8J6HCC5</accession>